<dbReference type="EMBL" id="HF935427">
    <property type="protein sequence ID" value="CCX30174.1"/>
    <property type="molecule type" value="Genomic_DNA"/>
</dbReference>
<keyword evidence="2" id="KW-1185">Reference proteome</keyword>
<accession>U4LDI7</accession>
<dbReference type="AlphaFoldDB" id="U4LDI7"/>
<proteinExistence type="predicted"/>
<reference evidence="1 2" key="1">
    <citation type="journal article" date="2013" name="PLoS Genet.">
        <title>The genome and development-dependent transcriptomes of Pyronema confluens: a window into fungal evolution.</title>
        <authorList>
            <person name="Traeger S."/>
            <person name="Altegoer F."/>
            <person name="Freitag M."/>
            <person name="Gabaldon T."/>
            <person name="Kempken F."/>
            <person name="Kumar A."/>
            <person name="Marcet-Houben M."/>
            <person name="Poggeler S."/>
            <person name="Stajich J.E."/>
            <person name="Nowrousian M."/>
        </authorList>
    </citation>
    <scope>NUCLEOTIDE SEQUENCE [LARGE SCALE GENOMIC DNA]</scope>
    <source>
        <strain evidence="2">CBS 100304</strain>
        <tissue evidence="1">Vegetative mycelium</tissue>
    </source>
</reference>
<name>U4LDI7_PYROM</name>
<organism evidence="1 2">
    <name type="scientific">Pyronema omphalodes (strain CBS 100304)</name>
    <name type="common">Pyronema confluens</name>
    <dbReference type="NCBI Taxonomy" id="1076935"/>
    <lineage>
        <taxon>Eukaryota</taxon>
        <taxon>Fungi</taxon>
        <taxon>Dikarya</taxon>
        <taxon>Ascomycota</taxon>
        <taxon>Pezizomycotina</taxon>
        <taxon>Pezizomycetes</taxon>
        <taxon>Pezizales</taxon>
        <taxon>Pyronemataceae</taxon>
        <taxon>Pyronema</taxon>
    </lineage>
</organism>
<protein>
    <submittedName>
        <fullName evidence="1">Uncharacterized protein</fullName>
    </submittedName>
</protein>
<evidence type="ECO:0000313" key="1">
    <source>
        <dbReference type="EMBL" id="CCX30174.1"/>
    </source>
</evidence>
<gene>
    <name evidence="1" type="ORF">PCON_08276</name>
</gene>
<dbReference type="Proteomes" id="UP000018144">
    <property type="component" value="Unassembled WGS sequence"/>
</dbReference>
<evidence type="ECO:0000313" key="2">
    <source>
        <dbReference type="Proteomes" id="UP000018144"/>
    </source>
</evidence>
<sequence>MDTKRISTSSHLDTLCHASYHHAKIHSKAACPVTAVLVRSKFRETRGTRSGIYPLSSTNCDIAGGGKDREFH</sequence>